<comment type="caution">
    <text evidence="2">The sequence shown here is derived from an EMBL/GenBank/DDBJ whole genome shotgun (WGS) entry which is preliminary data.</text>
</comment>
<keyword evidence="1" id="KW-1133">Transmembrane helix</keyword>
<evidence type="ECO:0000256" key="1">
    <source>
        <dbReference type="SAM" id="Phobius"/>
    </source>
</evidence>
<dbReference type="AlphaFoldDB" id="A0A0R1HUJ2"/>
<proteinExistence type="predicted"/>
<feature type="transmembrane region" description="Helical" evidence="1">
    <location>
        <begin position="61"/>
        <end position="87"/>
    </location>
</feature>
<sequence length="107" mass="12249">METILYLIMAILIIYNIRLSLQLTKVRQANVRSVDSLGPEETKILADYAIEKRKWQILGNILFSLALVCAFIGTTIETSFFVTLYVVTMIAVNRSRIRVNKLLQLDN</sequence>
<protein>
    <submittedName>
        <fullName evidence="2">Uncharacterized protein</fullName>
    </submittedName>
</protein>
<evidence type="ECO:0000313" key="3">
    <source>
        <dbReference type="Proteomes" id="UP000051450"/>
    </source>
</evidence>
<evidence type="ECO:0000313" key="2">
    <source>
        <dbReference type="EMBL" id="KRK46391.1"/>
    </source>
</evidence>
<dbReference type="PATRIC" id="fig|1423719.4.peg.12"/>
<dbReference type="Proteomes" id="UP000051450">
    <property type="component" value="Unassembled WGS sequence"/>
</dbReference>
<name>A0A0R1HUJ2_9LACO</name>
<dbReference type="STRING" id="1423719.FC66_GL000013"/>
<organism evidence="2 3">
    <name type="scientific">Dellaglioa algida DSM 15638</name>
    <dbReference type="NCBI Taxonomy" id="1423719"/>
    <lineage>
        <taxon>Bacteria</taxon>
        <taxon>Bacillati</taxon>
        <taxon>Bacillota</taxon>
        <taxon>Bacilli</taxon>
        <taxon>Lactobacillales</taxon>
        <taxon>Lactobacillaceae</taxon>
        <taxon>Dellaglioa</taxon>
    </lineage>
</organism>
<reference evidence="2 3" key="1">
    <citation type="journal article" date="2015" name="Genome Announc.">
        <title>Expanding the biotechnology potential of lactobacilli through comparative genomics of 213 strains and associated genera.</title>
        <authorList>
            <person name="Sun Z."/>
            <person name="Harris H.M."/>
            <person name="McCann A."/>
            <person name="Guo C."/>
            <person name="Argimon S."/>
            <person name="Zhang W."/>
            <person name="Yang X."/>
            <person name="Jeffery I.B."/>
            <person name="Cooney J.C."/>
            <person name="Kagawa T.F."/>
            <person name="Liu W."/>
            <person name="Song Y."/>
            <person name="Salvetti E."/>
            <person name="Wrobel A."/>
            <person name="Rasinkangas P."/>
            <person name="Parkhill J."/>
            <person name="Rea M.C."/>
            <person name="O'Sullivan O."/>
            <person name="Ritari J."/>
            <person name="Douillard F.P."/>
            <person name="Paul Ross R."/>
            <person name="Yang R."/>
            <person name="Briner A.E."/>
            <person name="Felis G.E."/>
            <person name="de Vos W.M."/>
            <person name="Barrangou R."/>
            <person name="Klaenhammer T.R."/>
            <person name="Caufield P.W."/>
            <person name="Cui Y."/>
            <person name="Zhang H."/>
            <person name="O'Toole P.W."/>
        </authorList>
    </citation>
    <scope>NUCLEOTIDE SEQUENCE [LARGE SCALE GENOMIC DNA]</scope>
    <source>
        <strain evidence="2 3">DSM 15638</strain>
    </source>
</reference>
<dbReference type="RefSeq" id="WP_057973338.1">
    <property type="nucleotide sequence ID" value="NZ_AZDI01000001.1"/>
</dbReference>
<keyword evidence="1" id="KW-0472">Membrane</keyword>
<feature type="transmembrane region" description="Helical" evidence="1">
    <location>
        <begin position="6"/>
        <end position="23"/>
    </location>
</feature>
<keyword evidence="1" id="KW-0812">Transmembrane</keyword>
<dbReference type="OrthoDB" id="2312548at2"/>
<gene>
    <name evidence="2" type="ORF">FC66_GL000013</name>
</gene>
<dbReference type="GeneID" id="83548668"/>
<dbReference type="EMBL" id="AZDI01000001">
    <property type="protein sequence ID" value="KRK46391.1"/>
    <property type="molecule type" value="Genomic_DNA"/>
</dbReference>
<accession>A0A0R1HUJ2</accession>
<keyword evidence="3" id="KW-1185">Reference proteome</keyword>